<dbReference type="GO" id="GO:0005856">
    <property type="term" value="C:cytoskeleton"/>
    <property type="evidence" value="ECO:0007669"/>
    <property type="project" value="UniProtKB-SubCell"/>
</dbReference>
<dbReference type="InterPro" id="IPR011990">
    <property type="entry name" value="TPR-like_helical_dom_sf"/>
</dbReference>
<keyword evidence="7" id="KW-1185">Reference proteome</keyword>
<evidence type="ECO:0000256" key="5">
    <source>
        <dbReference type="ARBA" id="ARBA00023212"/>
    </source>
</evidence>
<gene>
    <name evidence="6" type="ORF">NESM_000368200</name>
</gene>
<accession>A0AAW0ELJ2</accession>
<name>A0AAW0ELJ2_9TRYP</name>
<evidence type="ECO:0000313" key="7">
    <source>
        <dbReference type="Proteomes" id="UP001430356"/>
    </source>
</evidence>
<comment type="subcellular location">
    <subcellularLocation>
        <location evidence="1">Cytoplasm</location>
        <location evidence="1">Cytoskeleton</location>
    </subcellularLocation>
</comment>
<dbReference type="Gene3D" id="1.25.40.10">
    <property type="entry name" value="Tetratricopeptide repeat domain"/>
    <property type="match status" value="1"/>
</dbReference>
<dbReference type="InterPro" id="IPR022083">
    <property type="entry name" value="KBP"/>
</dbReference>
<keyword evidence="5" id="KW-0206">Cytoskeleton</keyword>
<dbReference type="EMBL" id="JAECZO010000038">
    <property type="protein sequence ID" value="KAK7194511.1"/>
    <property type="molecule type" value="Genomic_DNA"/>
</dbReference>
<organism evidence="6 7">
    <name type="scientific">Novymonas esmeraldas</name>
    <dbReference type="NCBI Taxonomy" id="1808958"/>
    <lineage>
        <taxon>Eukaryota</taxon>
        <taxon>Discoba</taxon>
        <taxon>Euglenozoa</taxon>
        <taxon>Kinetoplastea</taxon>
        <taxon>Metakinetoplastina</taxon>
        <taxon>Trypanosomatida</taxon>
        <taxon>Trypanosomatidae</taxon>
        <taxon>Novymonas</taxon>
    </lineage>
</organism>
<dbReference type="Pfam" id="PF12309">
    <property type="entry name" value="KBP_C"/>
    <property type="match status" value="1"/>
</dbReference>
<proteinExistence type="inferred from homology"/>
<comment type="caution">
    <text evidence="6">The sequence shown here is derived from an EMBL/GenBank/DDBJ whole genome shotgun (WGS) entry which is preliminary data.</text>
</comment>
<reference evidence="6 7" key="1">
    <citation type="journal article" date="2021" name="MBio">
        <title>A New Model Trypanosomatid, Novymonas esmeraldas: Genomic Perception of Its 'Candidatus Pandoraea novymonadis' Endosymbiont.</title>
        <authorList>
            <person name="Zakharova A."/>
            <person name="Saura A."/>
            <person name="Butenko A."/>
            <person name="Podesvova L."/>
            <person name="Warmusova S."/>
            <person name="Kostygov A.Y."/>
            <person name="Nenarokova A."/>
            <person name="Lukes J."/>
            <person name="Opperdoes F.R."/>
            <person name="Yurchenko V."/>
        </authorList>
    </citation>
    <scope>NUCLEOTIDE SEQUENCE [LARGE SCALE GENOMIC DNA]</scope>
    <source>
        <strain evidence="6 7">E262AT.01</strain>
    </source>
</reference>
<evidence type="ECO:0000313" key="6">
    <source>
        <dbReference type="EMBL" id="KAK7194511.1"/>
    </source>
</evidence>
<dbReference type="Proteomes" id="UP001430356">
    <property type="component" value="Unassembled WGS sequence"/>
</dbReference>
<dbReference type="PANTHER" id="PTHR46321:SF1">
    <property type="entry name" value="KIF-BINDING PROTEIN"/>
    <property type="match status" value="1"/>
</dbReference>
<protein>
    <recommendedName>
        <fullName evidence="3">KIF-binding protein</fullName>
    </recommendedName>
</protein>
<dbReference type="PANTHER" id="PTHR46321">
    <property type="entry name" value="KIF1-BINDING PROTEIN"/>
    <property type="match status" value="1"/>
</dbReference>
<evidence type="ECO:0000256" key="3">
    <source>
        <dbReference type="ARBA" id="ARBA00016840"/>
    </source>
</evidence>
<evidence type="ECO:0000256" key="1">
    <source>
        <dbReference type="ARBA" id="ARBA00004245"/>
    </source>
</evidence>
<keyword evidence="4" id="KW-0963">Cytoplasm</keyword>
<sequence>MKNLTFFHNFVENVRVGQREGPPQNILAPKYEAREKMKKLRNDVWKVYSHRASTEALEQLCRCLLFSSSTLIDLEEEEKGYQEVLRAYRVMRWCVAGELPSAAEVRTAQPVAEEEVFDPVVASQCRPTAATGFAGCLAYMMTLTTVALYLAKRSVMKARELLDRAESFYDEWDEWWMGTPDGCLGTDIPKDEEGRWIEELVAPSRVASVLRRLDMDNQHGFTLFCLAQTHTNLGNADASARYCQRSLYYTFVRKQNLSKQEWADNALSLSNYYCNTHAYDKAYHCLLAGQKVMPVGSEPRVNAGMTAWFFGLYYLRRLKHYGAVLTGAESAVAAQPPDPAWRNLADLPELEEQPPVKTYAEARECFKTGMAWLREALACRPFELFCTEHISITKDMVHLYAALQTFEPDRARRIAMVQRQTQLLEEFPGKLNSRAYLIVVRELLLDLGTLYGEQVLMRRQQRQHRRPGEKPLADEFINALVRRELDYYKQFCETWRHPKTGVLPDVLEEESRAVFLRVLLRQAQGSLHYLRSSPKEEYDDIGQAYQGFRRVVDFVKLNPLPSEDSFASDEAMRIGLRMMEVLPKKQHELLTAYASRSA</sequence>
<comment type="similarity">
    <text evidence="2">Belongs to the KIF-binding protein family.</text>
</comment>
<evidence type="ECO:0000256" key="2">
    <source>
        <dbReference type="ARBA" id="ARBA00010305"/>
    </source>
</evidence>
<dbReference type="AlphaFoldDB" id="A0AAW0ELJ2"/>
<evidence type="ECO:0000256" key="4">
    <source>
        <dbReference type="ARBA" id="ARBA00022490"/>
    </source>
</evidence>